<feature type="compositionally biased region" description="Basic and acidic residues" evidence="1">
    <location>
        <begin position="105"/>
        <end position="120"/>
    </location>
</feature>
<feature type="region of interest" description="Disordered" evidence="1">
    <location>
        <begin position="166"/>
        <end position="199"/>
    </location>
</feature>
<feature type="compositionally biased region" description="Basic residues" evidence="1">
    <location>
        <begin position="38"/>
        <end position="54"/>
    </location>
</feature>
<reference evidence="2" key="1">
    <citation type="journal article" date="2013" name="BMC Genomics">
        <title>Unscrambling butterfly oogenesis.</title>
        <authorList>
            <person name="Carter J.M."/>
            <person name="Baker S.C."/>
            <person name="Pink R."/>
            <person name="Carter D.R."/>
            <person name="Collins A."/>
            <person name="Tomlin J."/>
            <person name="Gibbs M."/>
            <person name="Breuker C.J."/>
        </authorList>
    </citation>
    <scope>NUCLEOTIDE SEQUENCE</scope>
    <source>
        <tissue evidence="2">Ovary</tissue>
    </source>
</reference>
<proteinExistence type="predicted"/>
<dbReference type="EMBL" id="GAIX01012755">
    <property type="protein sequence ID" value="JAA79805.1"/>
    <property type="molecule type" value="Transcribed_RNA"/>
</dbReference>
<feature type="compositionally biased region" description="Polar residues" evidence="1">
    <location>
        <begin position="185"/>
        <end position="199"/>
    </location>
</feature>
<organism evidence="2">
    <name type="scientific">Pararge aegeria</name>
    <name type="common">speckled wood butterfly</name>
    <dbReference type="NCBI Taxonomy" id="116150"/>
    <lineage>
        <taxon>Eukaryota</taxon>
        <taxon>Metazoa</taxon>
        <taxon>Ecdysozoa</taxon>
        <taxon>Arthropoda</taxon>
        <taxon>Hexapoda</taxon>
        <taxon>Insecta</taxon>
        <taxon>Pterygota</taxon>
        <taxon>Neoptera</taxon>
        <taxon>Endopterygota</taxon>
        <taxon>Lepidoptera</taxon>
        <taxon>Glossata</taxon>
        <taxon>Ditrysia</taxon>
        <taxon>Papilionoidea</taxon>
        <taxon>Nymphalidae</taxon>
        <taxon>Satyrinae</taxon>
        <taxon>Satyrini</taxon>
        <taxon>Parargina</taxon>
        <taxon>Pararge</taxon>
    </lineage>
</organism>
<name>S4P0W6_9NEOP</name>
<feature type="compositionally biased region" description="Basic and acidic residues" evidence="1">
    <location>
        <begin position="85"/>
        <end position="96"/>
    </location>
</feature>
<reference evidence="2" key="2">
    <citation type="submission" date="2013-05" db="EMBL/GenBank/DDBJ databases">
        <authorList>
            <person name="Carter J.-M."/>
            <person name="Baker S.C."/>
            <person name="Pink R."/>
            <person name="Carter D.R.F."/>
            <person name="Collins A."/>
            <person name="Tomlin J."/>
            <person name="Gibbs M."/>
            <person name="Breuker C.J."/>
        </authorList>
    </citation>
    <scope>NUCLEOTIDE SEQUENCE</scope>
    <source>
        <tissue evidence="2">Ovary</tissue>
    </source>
</reference>
<accession>S4P0W6</accession>
<feature type="region of interest" description="Disordered" evidence="1">
    <location>
        <begin position="29"/>
        <end position="149"/>
    </location>
</feature>
<evidence type="ECO:0000313" key="2">
    <source>
        <dbReference type="EMBL" id="JAA79805.1"/>
    </source>
</evidence>
<evidence type="ECO:0000256" key="1">
    <source>
        <dbReference type="SAM" id="MobiDB-lite"/>
    </source>
</evidence>
<sequence length="199" mass="22642">MGSDHKKSPSVETICSPKHEGLKITIKCAGLSQEIKKEKKKEKKEHKSHKRHHKHSEDELVKKPSSPLPDSDAYDLYRTLASPTCEKESKKIKQLDNNEAQLAKLDSEKQSKKPQPEPKPPEVISGRSRRNRPNVNYSENDDYLDRLGSRTSSKLVIKTVTVSDLKKENKKSRRRHEAVADIPTATVTSSKIQQEIENE</sequence>
<dbReference type="AlphaFoldDB" id="S4P0W6"/>
<feature type="non-terminal residue" evidence="2">
    <location>
        <position position="199"/>
    </location>
</feature>
<protein>
    <submittedName>
        <fullName evidence="2">Uncharacterized protein</fullName>
    </submittedName>
</protein>